<dbReference type="EMBL" id="QXFU01000280">
    <property type="protein sequence ID" value="KAE9037980.1"/>
    <property type="molecule type" value="Genomic_DNA"/>
</dbReference>
<dbReference type="OrthoDB" id="10296888at2759"/>
<dbReference type="Proteomes" id="UP000435112">
    <property type="component" value="Unassembled WGS sequence"/>
</dbReference>
<name>A0A6A3N8L5_9STRA</name>
<protein>
    <submittedName>
        <fullName evidence="1">Uncharacterized protein</fullName>
    </submittedName>
</protein>
<reference evidence="1 2" key="1">
    <citation type="submission" date="2018-09" db="EMBL/GenBank/DDBJ databases">
        <title>Genomic investigation of the strawberry pathogen Phytophthora fragariae indicates pathogenicity is determined by transcriptional variation in three key races.</title>
        <authorList>
            <person name="Adams T.M."/>
            <person name="Armitage A.D."/>
            <person name="Sobczyk M.K."/>
            <person name="Bates H.J."/>
            <person name="Dunwell J.M."/>
            <person name="Nellist C.F."/>
            <person name="Harrison R.J."/>
        </authorList>
    </citation>
    <scope>NUCLEOTIDE SEQUENCE [LARGE SCALE GENOMIC DNA]</scope>
    <source>
        <strain evidence="1 2">SCRP324</strain>
    </source>
</reference>
<evidence type="ECO:0000313" key="1">
    <source>
        <dbReference type="EMBL" id="KAE9037980.1"/>
    </source>
</evidence>
<proteinExistence type="predicted"/>
<dbReference type="AlphaFoldDB" id="A0A6A3N8L5"/>
<comment type="caution">
    <text evidence="1">The sequence shown here is derived from an EMBL/GenBank/DDBJ whole genome shotgun (WGS) entry which is preliminary data.</text>
</comment>
<evidence type="ECO:0000313" key="2">
    <source>
        <dbReference type="Proteomes" id="UP000435112"/>
    </source>
</evidence>
<gene>
    <name evidence="1" type="ORF">PR002_g6270</name>
</gene>
<accession>A0A6A3N8L5</accession>
<organism evidence="1 2">
    <name type="scientific">Phytophthora rubi</name>
    <dbReference type="NCBI Taxonomy" id="129364"/>
    <lineage>
        <taxon>Eukaryota</taxon>
        <taxon>Sar</taxon>
        <taxon>Stramenopiles</taxon>
        <taxon>Oomycota</taxon>
        <taxon>Peronosporomycetes</taxon>
        <taxon>Peronosporales</taxon>
        <taxon>Peronosporaceae</taxon>
        <taxon>Phytophthora</taxon>
    </lineage>
</organism>
<sequence>MVLVLDVLFVASGLFLLCIASSVSLPAIEEMSSLNGVSAVRGGVFG</sequence>